<sequence>MKTRQLIETLEARIAQLTALITPFGAHCAVSSRFNRQLFHGRSTRMGDCLHEVEANWRQLKTLIEQNRVQQAAWLADRLVAQITALTREAATGELRRYDAAQPSLARLNANLLRHQDYERRLLAMKNARITQLTAEQTLAGQQRLARELEALDGRLARCREALANITRAVERRTR</sequence>
<accession>A0A8K0V7R5</accession>
<feature type="coiled-coil region" evidence="1">
    <location>
        <begin position="142"/>
        <end position="169"/>
    </location>
</feature>
<dbReference type="AlphaFoldDB" id="A0A8K0V7R5"/>
<dbReference type="Gene3D" id="1.20.1270.340">
    <property type="match status" value="1"/>
</dbReference>
<dbReference type="InterPro" id="IPR038338">
    <property type="entry name" value="PriC_sf"/>
</dbReference>
<dbReference type="EMBL" id="JAEPBH010000024">
    <property type="protein sequence ID" value="MBK4715720.1"/>
    <property type="molecule type" value="Genomic_DNA"/>
</dbReference>
<reference evidence="2" key="1">
    <citation type="submission" date="2021-01" db="EMBL/GenBank/DDBJ databases">
        <title>Intestinitalea alba gen. nov., sp. nov., a novel genus of the family Enterobacteriaceae, isolated from the gut of the plastic-eating mealworm Tenebrio molitor L.</title>
        <authorList>
            <person name="Yang Y."/>
        </authorList>
    </citation>
    <scope>NUCLEOTIDE SEQUENCE</scope>
    <source>
        <strain evidence="2">BIT-L3</strain>
    </source>
</reference>
<gene>
    <name evidence="2" type="ORF">JJB97_10330</name>
</gene>
<comment type="caution">
    <text evidence="2">The sequence shown here is derived from an EMBL/GenBank/DDBJ whole genome shotgun (WGS) entry which is preliminary data.</text>
</comment>
<dbReference type="InterPro" id="IPR010890">
    <property type="entry name" value="PriC"/>
</dbReference>
<organism evidence="2 3">
    <name type="scientific">Tenebrionibacter intestinalis</name>
    <dbReference type="NCBI Taxonomy" id="2799638"/>
    <lineage>
        <taxon>Bacteria</taxon>
        <taxon>Pseudomonadati</taxon>
        <taxon>Pseudomonadota</taxon>
        <taxon>Gammaproteobacteria</taxon>
        <taxon>Enterobacterales</taxon>
        <taxon>Enterobacteriaceae</taxon>
        <taxon>Tenebrionibacter/Tenebrionicola group</taxon>
        <taxon>Tenebrionibacter</taxon>
    </lineage>
</organism>
<name>A0A8K0V7R5_9ENTR</name>
<evidence type="ECO:0000313" key="3">
    <source>
        <dbReference type="Proteomes" id="UP000659047"/>
    </source>
</evidence>
<evidence type="ECO:0000256" key="1">
    <source>
        <dbReference type="SAM" id="Coils"/>
    </source>
</evidence>
<proteinExistence type="predicted"/>
<dbReference type="RefSeq" id="WP_238713937.1">
    <property type="nucleotide sequence ID" value="NZ_JAEPBH010000024.1"/>
</dbReference>
<keyword evidence="3" id="KW-1185">Reference proteome</keyword>
<keyword evidence="1" id="KW-0175">Coiled coil</keyword>
<evidence type="ECO:0000313" key="2">
    <source>
        <dbReference type="EMBL" id="MBK4715720.1"/>
    </source>
</evidence>
<dbReference type="Proteomes" id="UP000659047">
    <property type="component" value="Unassembled WGS sequence"/>
</dbReference>
<dbReference type="Pfam" id="PF07445">
    <property type="entry name" value="PriC"/>
    <property type="match status" value="1"/>
</dbReference>
<protein>
    <submittedName>
        <fullName evidence="2">Primosomal replication protein</fullName>
    </submittedName>
</protein>